<gene>
    <name evidence="2" type="ORF">bsdtb5_20820</name>
</gene>
<sequence>MNKKIQKIYIPMTETGFYILFCLQEEMHAYNITERVKEMTNDEIVISAGTMYTNLSKMEKDGLIQYTKETNSRKLYIITNLGQNILDIELKRIERLYKNSKGELYNGN</sequence>
<dbReference type="KEGG" id="ahb:bsdtb5_20820"/>
<protein>
    <submittedName>
        <fullName evidence="2">Transcriptional regulator</fullName>
    </submittedName>
</protein>
<dbReference type="Proteomes" id="UP000595897">
    <property type="component" value="Chromosome"/>
</dbReference>
<dbReference type="PANTHER" id="PTHR33169">
    <property type="entry name" value="PADR-FAMILY TRANSCRIPTIONAL REGULATOR"/>
    <property type="match status" value="1"/>
</dbReference>
<dbReference type="SUPFAM" id="SSF46785">
    <property type="entry name" value="Winged helix' DNA-binding domain"/>
    <property type="match status" value="1"/>
</dbReference>
<name>A0A7R7ICR0_9FIRM</name>
<dbReference type="PANTHER" id="PTHR33169:SF13">
    <property type="entry name" value="PADR-FAMILY TRANSCRIPTIONAL REGULATOR"/>
    <property type="match status" value="1"/>
</dbReference>
<evidence type="ECO:0000313" key="2">
    <source>
        <dbReference type="EMBL" id="BCN30787.1"/>
    </source>
</evidence>
<dbReference type="InterPro" id="IPR036388">
    <property type="entry name" value="WH-like_DNA-bd_sf"/>
</dbReference>
<accession>A0A7R7ICR0</accession>
<evidence type="ECO:0000313" key="3">
    <source>
        <dbReference type="Proteomes" id="UP000595897"/>
    </source>
</evidence>
<dbReference type="InterPro" id="IPR052509">
    <property type="entry name" value="Metal_resp_DNA-bind_regulator"/>
</dbReference>
<dbReference type="AlphaFoldDB" id="A0A7R7ICR0"/>
<dbReference type="InterPro" id="IPR036390">
    <property type="entry name" value="WH_DNA-bd_sf"/>
</dbReference>
<dbReference type="EMBL" id="AP024169">
    <property type="protein sequence ID" value="BCN30787.1"/>
    <property type="molecule type" value="Genomic_DNA"/>
</dbReference>
<reference evidence="2 3" key="1">
    <citation type="submission" date="2020-11" db="EMBL/GenBank/DDBJ databases">
        <title>Draft genome sequencing of a Lachnospiraceae strain isolated from anoxic soil subjected to BSD treatment.</title>
        <authorList>
            <person name="Uek A."/>
            <person name="Tonouchi A."/>
        </authorList>
    </citation>
    <scope>NUCLEOTIDE SEQUENCE [LARGE SCALE GENOMIC DNA]</scope>
    <source>
        <strain evidence="2 3">TB5</strain>
    </source>
</reference>
<feature type="domain" description="Transcription regulator PadR N-terminal" evidence="1">
    <location>
        <begin position="23"/>
        <end position="86"/>
    </location>
</feature>
<organism evidence="2 3">
    <name type="scientific">Anaeromicropila herbilytica</name>
    <dbReference type="NCBI Taxonomy" id="2785025"/>
    <lineage>
        <taxon>Bacteria</taxon>
        <taxon>Bacillati</taxon>
        <taxon>Bacillota</taxon>
        <taxon>Clostridia</taxon>
        <taxon>Lachnospirales</taxon>
        <taxon>Lachnospiraceae</taxon>
        <taxon>Anaeromicropila</taxon>
    </lineage>
</organism>
<dbReference type="InterPro" id="IPR005149">
    <property type="entry name" value="Tscrpt_reg_PadR_N"/>
</dbReference>
<dbReference type="RefSeq" id="WP_271715982.1">
    <property type="nucleotide sequence ID" value="NZ_AP024169.1"/>
</dbReference>
<proteinExistence type="predicted"/>
<dbReference type="Pfam" id="PF03551">
    <property type="entry name" value="PadR"/>
    <property type="match status" value="1"/>
</dbReference>
<evidence type="ECO:0000259" key="1">
    <source>
        <dbReference type="Pfam" id="PF03551"/>
    </source>
</evidence>
<keyword evidence="3" id="KW-1185">Reference proteome</keyword>
<dbReference type="Gene3D" id="1.10.10.10">
    <property type="entry name" value="Winged helix-like DNA-binding domain superfamily/Winged helix DNA-binding domain"/>
    <property type="match status" value="1"/>
</dbReference>